<keyword evidence="10 14" id="KW-0503">Monooxygenase</keyword>
<dbReference type="EMBL" id="MU251244">
    <property type="protein sequence ID" value="KAG9258283.1"/>
    <property type="molecule type" value="Genomic_DNA"/>
</dbReference>
<dbReference type="AlphaFoldDB" id="A0A9P8CSY6"/>
<dbReference type="RefSeq" id="XP_046122207.1">
    <property type="nucleotide sequence ID" value="XM_046259078.1"/>
</dbReference>
<keyword evidence="5 13" id="KW-0812">Transmembrane</keyword>
<dbReference type="PANTHER" id="PTHR24305:SF112">
    <property type="entry name" value="L-ORNITHINE-N5-MONOOXYGENASE (EUROFUNG)"/>
    <property type="match status" value="1"/>
</dbReference>
<dbReference type="PRINTS" id="PR00385">
    <property type="entry name" value="P450"/>
</dbReference>
<keyword evidence="6 12" id="KW-0479">Metal-binding</keyword>
<dbReference type="GO" id="GO:0020037">
    <property type="term" value="F:heme binding"/>
    <property type="evidence" value="ECO:0007669"/>
    <property type="project" value="InterPro"/>
</dbReference>
<dbReference type="GO" id="GO:0005506">
    <property type="term" value="F:iron ion binding"/>
    <property type="evidence" value="ECO:0007669"/>
    <property type="project" value="InterPro"/>
</dbReference>
<dbReference type="Pfam" id="PF00067">
    <property type="entry name" value="p450"/>
    <property type="match status" value="1"/>
</dbReference>
<evidence type="ECO:0000256" key="9">
    <source>
        <dbReference type="ARBA" id="ARBA00023004"/>
    </source>
</evidence>
<dbReference type="SUPFAM" id="SSF48264">
    <property type="entry name" value="Cytochrome P450"/>
    <property type="match status" value="1"/>
</dbReference>
<evidence type="ECO:0000256" key="5">
    <source>
        <dbReference type="ARBA" id="ARBA00022692"/>
    </source>
</evidence>
<feature type="transmembrane region" description="Helical" evidence="13">
    <location>
        <begin position="41"/>
        <end position="60"/>
    </location>
</feature>
<dbReference type="InterPro" id="IPR001128">
    <property type="entry name" value="Cyt_P450"/>
</dbReference>
<proteinExistence type="inferred from homology"/>
<evidence type="ECO:0000256" key="6">
    <source>
        <dbReference type="ARBA" id="ARBA00022723"/>
    </source>
</evidence>
<dbReference type="Proteomes" id="UP000887229">
    <property type="component" value="Unassembled WGS sequence"/>
</dbReference>
<organism evidence="14 15">
    <name type="scientific">Emericellopsis atlantica</name>
    <dbReference type="NCBI Taxonomy" id="2614577"/>
    <lineage>
        <taxon>Eukaryota</taxon>
        <taxon>Fungi</taxon>
        <taxon>Dikarya</taxon>
        <taxon>Ascomycota</taxon>
        <taxon>Pezizomycotina</taxon>
        <taxon>Sordariomycetes</taxon>
        <taxon>Hypocreomycetidae</taxon>
        <taxon>Hypocreales</taxon>
        <taxon>Bionectriaceae</taxon>
        <taxon>Emericellopsis</taxon>
    </lineage>
</organism>
<gene>
    <name evidence="14" type="ORF">F5Z01DRAFT_327986</name>
</gene>
<name>A0A9P8CSY6_9HYPO</name>
<dbReference type="GeneID" id="70289981"/>
<dbReference type="GO" id="GO:0016705">
    <property type="term" value="F:oxidoreductase activity, acting on paired donors, with incorporation or reduction of molecular oxygen"/>
    <property type="evidence" value="ECO:0007669"/>
    <property type="project" value="InterPro"/>
</dbReference>
<evidence type="ECO:0000313" key="15">
    <source>
        <dbReference type="Proteomes" id="UP000887229"/>
    </source>
</evidence>
<dbReference type="Gene3D" id="1.10.630.10">
    <property type="entry name" value="Cytochrome P450"/>
    <property type="match status" value="1"/>
</dbReference>
<keyword evidence="4 12" id="KW-0349">Heme</keyword>
<comment type="cofactor">
    <cofactor evidence="1 12">
        <name>heme</name>
        <dbReference type="ChEBI" id="CHEBI:30413"/>
    </cofactor>
</comment>
<evidence type="ECO:0000313" key="14">
    <source>
        <dbReference type="EMBL" id="KAG9258283.1"/>
    </source>
</evidence>
<dbReference type="CDD" id="cd11061">
    <property type="entry name" value="CYP67-like"/>
    <property type="match status" value="1"/>
</dbReference>
<comment type="similarity">
    <text evidence="3">Belongs to the cytochrome P450 family.</text>
</comment>
<evidence type="ECO:0000256" key="4">
    <source>
        <dbReference type="ARBA" id="ARBA00022617"/>
    </source>
</evidence>
<accession>A0A9P8CSY6</accession>
<feature type="transmembrane region" description="Helical" evidence="13">
    <location>
        <begin position="80"/>
        <end position="102"/>
    </location>
</feature>
<dbReference type="InterPro" id="IPR002401">
    <property type="entry name" value="Cyt_P450_E_grp-I"/>
</dbReference>
<dbReference type="InterPro" id="IPR050121">
    <property type="entry name" value="Cytochrome_P450_monoxygenase"/>
</dbReference>
<evidence type="ECO:0000256" key="8">
    <source>
        <dbReference type="ARBA" id="ARBA00023002"/>
    </source>
</evidence>
<evidence type="ECO:0000256" key="1">
    <source>
        <dbReference type="ARBA" id="ARBA00001971"/>
    </source>
</evidence>
<evidence type="ECO:0000256" key="10">
    <source>
        <dbReference type="ARBA" id="ARBA00023033"/>
    </source>
</evidence>
<dbReference type="GO" id="GO:0004497">
    <property type="term" value="F:monooxygenase activity"/>
    <property type="evidence" value="ECO:0007669"/>
    <property type="project" value="UniProtKB-KW"/>
</dbReference>
<keyword evidence="9 12" id="KW-0408">Iron</keyword>
<keyword evidence="7 13" id="KW-1133">Transmembrane helix</keyword>
<sequence length="571" mass="63545">MEQAQEGSHAGWEPALALAAGVVSHLAYFRRGEHFAHPWRYVLLLAICAPCAAVAVTTRMRLRLVSVPSVSSVYPSVPELALLSGQLAFLYLAGVFGSVIVYRLLLNPLNRFPGPYLARLSKGYLVYLNWRSGLRGHHVLRRLHETYGPYVRLGPNDLSVVDPDGMRVVLGPSSRCRKSAWYGQDAPYISTNTTRDRAAHDRRRRLLTPSFSDAALRGYMVRAQRYNDQLLGQLEASAGQPLDVTKWFGLHGFDVMGDLVFNQPFDMLQRGEAHEAIQVLGAGLYPQGFAFAPWLYRVFATLPGMGAGYRRFVAFTADQLTRRMGEQGKTTYADMMQPLIAHYQALPSPDQHAMLPMLQGDARMLIVAGSDTTSTTLIHLFYRLCAERGLVRRLRRELGPLVGDAHPIEYGHVAGAELLHACVNETLRMHYPAPSGFFRKTPPGGIAIGEVHVPGDTVVQLPPYVMGLDDDIYERSRDFVPERWFSRPEMVKHPDAFMPFLAGSESCIGRRLAYMQLATLTAQIITQFDVALAPGEDGTRLLEGSLDLAMMHPESLHLVFTRRGKDSGDKD</sequence>
<evidence type="ECO:0000256" key="11">
    <source>
        <dbReference type="ARBA" id="ARBA00023136"/>
    </source>
</evidence>
<evidence type="ECO:0000256" key="3">
    <source>
        <dbReference type="ARBA" id="ARBA00010617"/>
    </source>
</evidence>
<reference evidence="14" key="1">
    <citation type="journal article" date="2021" name="IMA Fungus">
        <title>Genomic characterization of three marine fungi, including Emericellopsis atlantica sp. nov. with signatures of a generalist lifestyle and marine biomass degradation.</title>
        <authorList>
            <person name="Hagestad O.C."/>
            <person name="Hou L."/>
            <person name="Andersen J.H."/>
            <person name="Hansen E.H."/>
            <person name="Altermark B."/>
            <person name="Li C."/>
            <person name="Kuhnert E."/>
            <person name="Cox R.J."/>
            <person name="Crous P.W."/>
            <person name="Spatafora J.W."/>
            <person name="Lail K."/>
            <person name="Amirebrahimi M."/>
            <person name="Lipzen A."/>
            <person name="Pangilinan J."/>
            <person name="Andreopoulos W."/>
            <person name="Hayes R.D."/>
            <person name="Ng V."/>
            <person name="Grigoriev I.V."/>
            <person name="Jackson S.A."/>
            <person name="Sutton T.D.S."/>
            <person name="Dobson A.D.W."/>
            <person name="Rama T."/>
        </authorList>
    </citation>
    <scope>NUCLEOTIDE SEQUENCE</scope>
    <source>
        <strain evidence="14">TS7</strain>
    </source>
</reference>
<dbReference type="InterPro" id="IPR036396">
    <property type="entry name" value="Cyt_P450_sf"/>
</dbReference>
<dbReference type="OrthoDB" id="6692864at2759"/>
<feature type="transmembrane region" description="Helical" evidence="13">
    <location>
        <begin position="12"/>
        <end position="29"/>
    </location>
</feature>
<keyword evidence="15" id="KW-1185">Reference proteome</keyword>
<dbReference type="PANTHER" id="PTHR24305">
    <property type="entry name" value="CYTOCHROME P450"/>
    <property type="match status" value="1"/>
</dbReference>
<keyword evidence="11 13" id="KW-0472">Membrane</keyword>
<comment type="subcellular location">
    <subcellularLocation>
        <location evidence="2">Membrane</location>
    </subcellularLocation>
</comment>
<evidence type="ECO:0000256" key="13">
    <source>
        <dbReference type="SAM" id="Phobius"/>
    </source>
</evidence>
<evidence type="ECO:0000256" key="12">
    <source>
        <dbReference type="PIRSR" id="PIRSR602401-1"/>
    </source>
</evidence>
<dbReference type="PRINTS" id="PR00463">
    <property type="entry name" value="EP450I"/>
</dbReference>
<evidence type="ECO:0000256" key="7">
    <source>
        <dbReference type="ARBA" id="ARBA00022989"/>
    </source>
</evidence>
<feature type="binding site" description="axial binding residue" evidence="12">
    <location>
        <position position="507"/>
    </location>
    <ligand>
        <name>heme</name>
        <dbReference type="ChEBI" id="CHEBI:30413"/>
    </ligand>
    <ligandPart>
        <name>Fe</name>
        <dbReference type="ChEBI" id="CHEBI:18248"/>
    </ligandPart>
</feature>
<dbReference type="GO" id="GO:0016020">
    <property type="term" value="C:membrane"/>
    <property type="evidence" value="ECO:0007669"/>
    <property type="project" value="UniProtKB-SubCell"/>
</dbReference>
<comment type="caution">
    <text evidence="14">The sequence shown here is derived from an EMBL/GenBank/DDBJ whole genome shotgun (WGS) entry which is preliminary data.</text>
</comment>
<protein>
    <submittedName>
        <fullName evidence="14">P450 monooxygenase</fullName>
    </submittedName>
</protein>
<evidence type="ECO:0000256" key="2">
    <source>
        <dbReference type="ARBA" id="ARBA00004370"/>
    </source>
</evidence>
<keyword evidence="8" id="KW-0560">Oxidoreductase</keyword>